<dbReference type="EMBL" id="JAXCEH010000004">
    <property type="protein sequence ID" value="MFA1553754.1"/>
    <property type="molecule type" value="Genomic_DNA"/>
</dbReference>
<evidence type="ECO:0008006" key="4">
    <source>
        <dbReference type="Google" id="ProtNLM"/>
    </source>
</evidence>
<accession>A0ABV4QT30</accession>
<comment type="caution">
    <text evidence="2">The sequence shown here is derived from an EMBL/GenBank/DDBJ whole genome shotgun (WGS) entry which is preliminary data.</text>
</comment>
<protein>
    <recommendedName>
        <fullName evidence="4">Tox-REase-7 domain-containing protein</fullName>
    </recommendedName>
</protein>
<evidence type="ECO:0000313" key="2">
    <source>
        <dbReference type="EMBL" id="MFA1553754.1"/>
    </source>
</evidence>
<dbReference type="RefSeq" id="WP_371940151.1">
    <property type="nucleotide sequence ID" value="NZ_JAXCEH010000004.1"/>
</dbReference>
<proteinExistence type="predicted"/>
<keyword evidence="3" id="KW-1185">Reference proteome</keyword>
<evidence type="ECO:0000313" key="3">
    <source>
        <dbReference type="Proteomes" id="UP001569904"/>
    </source>
</evidence>
<organism evidence="2 3">
    <name type="scientific">Actinomadura chokoriensis</name>
    <dbReference type="NCBI Taxonomy" id="454156"/>
    <lineage>
        <taxon>Bacteria</taxon>
        <taxon>Bacillati</taxon>
        <taxon>Actinomycetota</taxon>
        <taxon>Actinomycetes</taxon>
        <taxon>Streptosporangiales</taxon>
        <taxon>Thermomonosporaceae</taxon>
        <taxon>Actinomadura</taxon>
    </lineage>
</organism>
<feature type="region of interest" description="Disordered" evidence="1">
    <location>
        <begin position="73"/>
        <end position="99"/>
    </location>
</feature>
<gene>
    <name evidence="2" type="ORF">SM436_08640</name>
</gene>
<reference evidence="2 3" key="1">
    <citation type="submission" date="2023-11" db="EMBL/GenBank/DDBJ databases">
        <title>Actinomadura monticuli sp. nov., isolated from volcanic ash.</title>
        <authorList>
            <person name="Lee S.D."/>
            <person name="Yang H."/>
            <person name="Kim I.S."/>
        </authorList>
    </citation>
    <scope>NUCLEOTIDE SEQUENCE [LARGE SCALE GENOMIC DNA]</scope>
    <source>
        <strain evidence="2 3">DSM 45346</strain>
    </source>
</reference>
<sequence length="517" mass="55816">MDRAEQAASLLPHVNRLAEEHGPALKRAHALLLDGALVGPAADRLQKTLANRHDDVRSAFYAAFDAVRHLAAGAGPPRTREPYIPGAPRGTRAASAVRSGSPDALDQLSAELTRASNSWQDAAQALSEILANLGLSTAPARTISRAARTVSDQKHAVHRSRDELLKTDRQEVVQSAKTGNVLHDGWNAYVHHYLPGLGQGVKDIGLSALAGNPATAPFYIAVKPKGWLERGPVGQIQGLAQGVQHPVAFAKAVINWEEWKRDPVRAFGEAAPTIVITAVTGGTGSGSGAAARLSTALRRTGKAETATSAQALKNAAAEAPKTRDLTRQPPDTPGAPQTAPEQAGHRALPRRPGTADEPHPALTAAEKQALENYLNDLKEANPKKYAEAARDPDHNFKATKGSYDEAKISLDLVKRGIFDESYQRPSGPKQGDFIDKGIHWDIKGIHSDWPPGVPQHVRARPFPNAYNSADFRSTLLKQFQMNRGVIIDTRNADQSAINDMKRIIEQEGWGDRVIWYP</sequence>
<evidence type="ECO:0000256" key="1">
    <source>
        <dbReference type="SAM" id="MobiDB-lite"/>
    </source>
</evidence>
<feature type="region of interest" description="Disordered" evidence="1">
    <location>
        <begin position="301"/>
        <end position="359"/>
    </location>
</feature>
<name>A0ABV4QT30_9ACTN</name>
<dbReference type="Proteomes" id="UP001569904">
    <property type="component" value="Unassembled WGS sequence"/>
</dbReference>